<accession>A0A438GWE0</accession>
<keyword evidence="5" id="KW-0808">Transferase</keyword>
<dbReference type="PANTHER" id="PTHR32401:SF50">
    <property type="entry name" value="OS07G0133000 PROTEIN"/>
    <property type="match status" value="1"/>
</dbReference>
<dbReference type="Pfam" id="PF00139">
    <property type="entry name" value="Lectin_legB"/>
    <property type="match status" value="1"/>
</dbReference>
<sequence length="262" mass="28177">MASFSLAPCLLFLLFFFFIVNGAAQSQSSSLDFVYNGFNRTETNFILKGATIIKPSGALKLTNSTSFVFSIIPSGSDGGGYGLAFLLSPSTDLQGADSGHYLGILNSTNDGDESNHIFAVEFDTVNGHNEGKSSEGNHVGININSMDSVATEPASYYVNDTDKKEEVNLDSGHIQAWIDYADGVVNVTIAPLSIPDKPMKPLMSKGIELSRVVTNSMYVGFSASTGEERSSHYILGWSFCINGTARPLNLSMLPAPPIFLRF</sequence>
<keyword evidence="2" id="KW-0430">Lectin</keyword>
<protein>
    <submittedName>
        <fullName evidence="5">Lectin-domain containing receptor kinase VI.3</fullName>
    </submittedName>
</protein>
<dbReference type="Proteomes" id="UP000288805">
    <property type="component" value="Unassembled WGS sequence"/>
</dbReference>
<dbReference type="Gene3D" id="2.60.120.200">
    <property type="match status" value="1"/>
</dbReference>
<proteinExistence type="inferred from homology"/>
<dbReference type="SUPFAM" id="SSF49899">
    <property type="entry name" value="Concanavalin A-like lectins/glucanases"/>
    <property type="match status" value="1"/>
</dbReference>
<reference evidence="5 6" key="1">
    <citation type="journal article" date="2018" name="PLoS Genet.">
        <title>Population sequencing reveals clonal diversity and ancestral inbreeding in the grapevine cultivar Chardonnay.</title>
        <authorList>
            <person name="Roach M.J."/>
            <person name="Johnson D.L."/>
            <person name="Bohlmann J."/>
            <person name="van Vuuren H.J."/>
            <person name="Jones S.J."/>
            <person name="Pretorius I.S."/>
            <person name="Schmidt S.A."/>
            <person name="Borneman A.R."/>
        </authorList>
    </citation>
    <scope>NUCLEOTIDE SEQUENCE [LARGE SCALE GENOMIC DNA]</scope>
    <source>
        <strain evidence="6">cv. Chardonnay</strain>
        <tissue evidence="5">Leaf</tissue>
    </source>
</reference>
<evidence type="ECO:0000256" key="1">
    <source>
        <dbReference type="ARBA" id="ARBA00007606"/>
    </source>
</evidence>
<dbReference type="AlphaFoldDB" id="A0A438GWE0"/>
<dbReference type="CDD" id="cd06899">
    <property type="entry name" value="lectin_legume_LecRK_Arcelin_ConA"/>
    <property type="match status" value="1"/>
</dbReference>
<dbReference type="EMBL" id="QGNW01000328">
    <property type="protein sequence ID" value="RVW76501.1"/>
    <property type="molecule type" value="Genomic_DNA"/>
</dbReference>
<dbReference type="PANTHER" id="PTHR32401">
    <property type="entry name" value="CONCANAVALIN A-LIKE LECTIN FAMILY PROTEIN"/>
    <property type="match status" value="1"/>
</dbReference>
<dbReference type="InterPro" id="IPR013320">
    <property type="entry name" value="ConA-like_dom_sf"/>
</dbReference>
<gene>
    <name evidence="5" type="primary">LECRK63_2</name>
    <name evidence="5" type="ORF">CK203_053343</name>
</gene>
<evidence type="ECO:0000259" key="4">
    <source>
        <dbReference type="Pfam" id="PF00139"/>
    </source>
</evidence>
<evidence type="ECO:0000313" key="5">
    <source>
        <dbReference type="EMBL" id="RVW76501.1"/>
    </source>
</evidence>
<evidence type="ECO:0000256" key="2">
    <source>
        <dbReference type="ARBA" id="ARBA00022734"/>
    </source>
</evidence>
<feature type="chain" id="PRO_5019274554" evidence="3">
    <location>
        <begin position="25"/>
        <end position="262"/>
    </location>
</feature>
<dbReference type="GO" id="GO:0030246">
    <property type="term" value="F:carbohydrate binding"/>
    <property type="evidence" value="ECO:0007669"/>
    <property type="project" value="UniProtKB-KW"/>
</dbReference>
<dbReference type="InterPro" id="IPR050258">
    <property type="entry name" value="Leguminous_Lectin"/>
</dbReference>
<keyword evidence="5" id="KW-0418">Kinase</keyword>
<feature type="signal peptide" evidence="3">
    <location>
        <begin position="1"/>
        <end position="24"/>
    </location>
</feature>
<evidence type="ECO:0000256" key="3">
    <source>
        <dbReference type="SAM" id="SignalP"/>
    </source>
</evidence>
<evidence type="ECO:0000313" key="6">
    <source>
        <dbReference type="Proteomes" id="UP000288805"/>
    </source>
</evidence>
<dbReference type="GO" id="GO:0016301">
    <property type="term" value="F:kinase activity"/>
    <property type="evidence" value="ECO:0007669"/>
    <property type="project" value="UniProtKB-KW"/>
</dbReference>
<dbReference type="InterPro" id="IPR001220">
    <property type="entry name" value="Legume_lectin_dom"/>
</dbReference>
<organism evidence="5 6">
    <name type="scientific">Vitis vinifera</name>
    <name type="common">Grape</name>
    <dbReference type="NCBI Taxonomy" id="29760"/>
    <lineage>
        <taxon>Eukaryota</taxon>
        <taxon>Viridiplantae</taxon>
        <taxon>Streptophyta</taxon>
        <taxon>Embryophyta</taxon>
        <taxon>Tracheophyta</taxon>
        <taxon>Spermatophyta</taxon>
        <taxon>Magnoliopsida</taxon>
        <taxon>eudicotyledons</taxon>
        <taxon>Gunneridae</taxon>
        <taxon>Pentapetalae</taxon>
        <taxon>rosids</taxon>
        <taxon>Vitales</taxon>
        <taxon>Vitaceae</taxon>
        <taxon>Viteae</taxon>
        <taxon>Vitis</taxon>
    </lineage>
</organism>
<name>A0A438GWE0_VITVI</name>
<keyword evidence="5" id="KW-0675">Receptor</keyword>
<feature type="domain" description="Legume lectin" evidence="4">
    <location>
        <begin position="64"/>
        <end position="253"/>
    </location>
</feature>
<comment type="similarity">
    <text evidence="1">Belongs to the leguminous lectin family.</text>
</comment>
<comment type="caution">
    <text evidence="5">The sequence shown here is derived from an EMBL/GenBank/DDBJ whole genome shotgun (WGS) entry which is preliminary data.</text>
</comment>
<keyword evidence="3" id="KW-0732">Signal</keyword>